<feature type="compositionally biased region" description="Acidic residues" evidence="9">
    <location>
        <begin position="493"/>
        <end position="521"/>
    </location>
</feature>
<keyword evidence="3" id="KW-0156">Chromatin regulator</keyword>
<dbReference type="GO" id="GO:0003682">
    <property type="term" value="F:chromatin binding"/>
    <property type="evidence" value="ECO:0007669"/>
    <property type="project" value="TreeGrafter"/>
</dbReference>
<keyword evidence="4" id="KW-0805">Transcription regulation</keyword>
<evidence type="ECO:0000256" key="1">
    <source>
        <dbReference type="ARBA" id="ARBA00004123"/>
    </source>
</evidence>
<evidence type="ECO:0000256" key="7">
    <source>
        <dbReference type="ARBA" id="ARBA00023242"/>
    </source>
</evidence>
<gene>
    <name evidence="11" type="ORF">LshimejAT787_0301430</name>
</gene>
<evidence type="ECO:0000259" key="10">
    <source>
        <dbReference type="PROSITE" id="PS50014"/>
    </source>
</evidence>
<dbReference type="AlphaFoldDB" id="A0A9P3PH44"/>
<dbReference type="PANTHER" id="PTHR16062:SF19">
    <property type="entry name" value="PROTEIN POLYBROMO-1"/>
    <property type="match status" value="1"/>
</dbReference>
<dbReference type="SMART" id="SM00297">
    <property type="entry name" value="BROMO"/>
    <property type="match status" value="2"/>
</dbReference>
<comment type="subcellular location">
    <subcellularLocation>
        <location evidence="1">Nucleus</location>
    </subcellularLocation>
</comment>
<dbReference type="InterPro" id="IPR037382">
    <property type="entry name" value="Rsc/polybromo"/>
</dbReference>
<feature type="compositionally biased region" description="Basic residues" evidence="9">
    <location>
        <begin position="527"/>
        <end position="542"/>
    </location>
</feature>
<keyword evidence="5 8" id="KW-0103">Bromodomain</keyword>
<protein>
    <submittedName>
        <fullName evidence="11">Bromo domain containing protein</fullName>
    </submittedName>
</protein>
<dbReference type="PROSITE" id="PS50014">
    <property type="entry name" value="BROMODOMAIN_2"/>
    <property type="match status" value="2"/>
</dbReference>
<feature type="region of interest" description="Disordered" evidence="9">
    <location>
        <begin position="1"/>
        <end position="56"/>
    </location>
</feature>
<dbReference type="GO" id="GO:0016586">
    <property type="term" value="C:RSC-type complex"/>
    <property type="evidence" value="ECO:0007669"/>
    <property type="project" value="InterPro"/>
</dbReference>
<sequence>MSKRELGQLNGANEIEGPRTKRRRETAGNSSDVDVKQSDPVVPGGDQSGEGSGAKKGEVKELGLKLWQTVKDAVNKEGRTLSLDFLRRPSKRLYPDYYQVIQRPIALDDIKKQLDNDGYPTLEAVRQDFELCFNNAKQYNMKESDIWRDAKDLLKLVHKTYSKLAPPDEDSENLDGEGKAKSKAPNLNRLIKSRLQKLVDMTDETGRVLSSEFMELPSKKDWPIYYKEIKRPQCLENIFRHIKRKEYHNSSEFAADVELVFANAMAFNQEHTGIWEDAKTLRDYFRVLVSDLPPPFSLPEYAAKPKIKIKPQAAQQSSPPSTVPAAQLATSSSQTLRIPAAKQAKASPTPIPRPASLPAATATPPPAPTPALPATQSTQPPPMGAPQPISYMNTTFSHYPKASYIPQAPAPAATAASTSTSNLATVPAVQVQSASASPVPLLHPSHQLKSVLLTIEPNGRVLNLDHQDGVKCWAMRLVPGETEVRVSQVTFIGDEEEESSGEEEEEEVELKQEEEEEDMETDAPLRSGRKRGKAKGKGRPKAIAKTAAKAKAVAPKKKQKMGPIQVKLNGSIVQEHEGEIGRWTVNPAVGSSVLEVGESGGPIWKVYIHRLAA</sequence>
<comment type="caution">
    <text evidence="11">The sequence shown here is derived from an EMBL/GenBank/DDBJ whole genome shotgun (WGS) entry which is preliminary data.</text>
</comment>
<evidence type="ECO:0000256" key="6">
    <source>
        <dbReference type="ARBA" id="ARBA00023163"/>
    </source>
</evidence>
<evidence type="ECO:0000256" key="8">
    <source>
        <dbReference type="PROSITE-ProRule" id="PRU00035"/>
    </source>
</evidence>
<dbReference type="SUPFAM" id="SSF47370">
    <property type="entry name" value="Bromodomain"/>
    <property type="match status" value="2"/>
</dbReference>
<evidence type="ECO:0000313" key="11">
    <source>
        <dbReference type="EMBL" id="GLB35855.1"/>
    </source>
</evidence>
<dbReference type="Pfam" id="PF00439">
    <property type="entry name" value="Bromodomain"/>
    <property type="match status" value="2"/>
</dbReference>
<dbReference type="CDD" id="cd04369">
    <property type="entry name" value="Bromodomain"/>
    <property type="match status" value="1"/>
</dbReference>
<evidence type="ECO:0000256" key="2">
    <source>
        <dbReference type="ARBA" id="ARBA00022737"/>
    </source>
</evidence>
<feature type="region of interest" description="Disordered" evidence="9">
    <location>
        <begin position="309"/>
        <end position="388"/>
    </location>
</feature>
<feature type="region of interest" description="Disordered" evidence="9">
    <location>
        <begin position="493"/>
        <end position="543"/>
    </location>
</feature>
<dbReference type="GO" id="GO:0006368">
    <property type="term" value="P:transcription elongation by RNA polymerase II"/>
    <property type="evidence" value="ECO:0007669"/>
    <property type="project" value="TreeGrafter"/>
</dbReference>
<dbReference type="InterPro" id="IPR001487">
    <property type="entry name" value="Bromodomain"/>
</dbReference>
<dbReference type="GO" id="GO:0006338">
    <property type="term" value="P:chromatin remodeling"/>
    <property type="evidence" value="ECO:0007669"/>
    <property type="project" value="InterPro"/>
</dbReference>
<evidence type="ECO:0000256" key="5">
    <source>
        <dbReference type="ARBA" id="ARBA00023117"/>
    </source>
</evidence>
<dbReference type="PANTHER" id="PTHR16062">
    <property type="entry name" value="SWI/SNF-RELATED"/>
    <property type="match status" value="1"/>
</dbReference>
<dbReference type="InterPro" id="IPR036427">
    <property type="entry name" value="Bromodomain-like_sf"/>
</dbReference>
<dbReference type="Proteomes" id="UP001063166">
    <property type="component" value="Unassembled WGS sequence"/>
</dbReference>
<dbReference type="PRINTS" id="PR00503">
    <property type="entry name" value="BROMODOMAIN"/>
</dbReference>
<organism evidence="11 12">
    <name type="scientific">Lyophyllum shimeji</name>
    <name type="common">Hon-shimeji</name>
    <name type="synonym">Tricholoma shimeji</name>
    <dbReference type="NCBI Taxonomy" id="47721"/>
    <lineage>
        <taxon>Eukaryota</taxon>
        <taxon>Fungi</taxon>
        <taxon>Dikarya</taxon>
        <taxon>Basidiomycota</taxon>
        <taxon>Agaricomycotina</taxon>
        <taxon>Agaricomycetes</taxon>
        <taxon>Agaricomycetidae</taxon>
        <taxon>Agaricales</taxon>
        <taxon>Tricholomatineae</taxon>
        <taxon>Lyophyllaceae</taxon>
        <taxon>Lyophyllum</taxon>
    </lineage>
</organism>
<reference evidence="11" key="1">
    <citation type="submission" date="2022-07" db="EMBL/GenBank/DDBJ databases">
        <title>The genome of Lyophyllum shimeji provides insight into the initial evolution of ectomycorrhizal fungal genome.</title>
        <authorList>
            <person name="Kobayashi Y."/>
            <person name="Shibata T."/>
            <person name="Hirakawa H."/>
            <person name="Shigenobu S."/>
            <person name="Nishiyama T."/>
            <person name="Yamada A."/>
            <person name="Hasebe M."/>
            <person name="Kawaguchi M."/>
        </authorList>
    </citation>
    <scope>NUCLEOTIDE SEQUENCE</scope>
    <source>
        <strain evidence="11">AT787</strain>
    </source>
</reference>
<evidence type="ECO:0000313" key="12">
    <source>
        <dbReference type="Proteomes" id="UP001063166"/>
    </source>
</evidence>
<keyword evidence="2" id="KW-0677">Repeat</keyword>
<proteinExistence type="predicted"/>
<accession>A0A9P3PH44</accession>
<evidence type="ECO:0000256" key="9">
    <source>
        <dbReference type="SAM" id="MobiDB-lite"/>
    </source>
</evidence>
<keyword evidence="12" id="KW-1185">Reference proteome</keyword>
<dbReference type="EMBL" id="BRPK01000003">
    <property type="protein sequence ID" value="GLB35855.1"/>
    <property type="molecule type" value="Genomic_DNA"/>
</dbReference>
<keyword evidence="7" id="KW-0539">Nucleus</keyword>
<dbReference type="OrthoDB" id="6017at2759"/>
<dbReference type="Gene3D" id="1.20.920.10">
    <property type="entry name" value="Bromodomain-like"/>
    <property type="match status" value="2"/>
</dbReference>
<evidence type="ECO:0000256" key="3">
    <source>
        <dbReference type="ARBA" id="ARBA00022853"/>
    </source>
</evidence>
<evidence type="ECO:0000256" key="4">
    <source>
        <dbReference type="ARBA" id="ARBA00023015"/>
    </source>
</evidence>
<keyword evidence="6" id="KW-0804">Transcription</keyword>
<name>A0A9P3PH44_LYOSH</name>
<feature type="domain" description="Bromo" evidence="10">
    <location>
        <begin position="77"/>
        <end position="147"/>
    </location>
</feature>
<feature type="domain" description="Bromo" evidence="10">
    <location>
        <begin position="205"/>
        <end position="275"/>
    </location>
</feature>